<evidence type="ECO:0000256" key="2">
    <source>
        <dbReference type="SAM" id="SignalP"/>
    </source>
</evidence>
<evidence type="ECO:0000313" key="4">
    <source>
        <dbReference type="Proteomes" id="UP001284601"/>
    </source>
</evidence>
<gene>
    <name evidence="3" type="ORF">R7226_05400</name>
</gene>
<keyword evidence="1" id="KW-1133">Transmembrane helix</keyword>
<accession>A0ABU4HKC2</accession>
<evidence type="ECO:0000256" key="1">
    <source>
        <dbReference type="SAM" id="Phobius"/>
    </source>
</evidence>
<feature type="transmembrane region" description="Helical" evidence="1">
    <location>
        <begin position="146"/>
        <end position="165"/>
    </location>
</feature>
<reference evidence="4" key="1">
    <citation type="submission" date="2023-07" db="EMBL/GenBank/DDBJ databases">
        <title>Conexibacter stalactiti sp. nov., isolated from stalactites in a lava cave and emended description of the genus Conexibacter.</title>
        <authorList>
            <person name="Lee S.D."/>
        </authorList>
    </citation>
    <scope>NUCLEOTIDE SEQUENCE [LARGE SCALE GENOMIC DNA]</scope>
    <source>
        <strain evidence="4">KCTC 39840</strain>
    </source>
</reference>
<dbReference type="EMBL" id="JAWSTH010000008">
    <property type="protein sequence ID" value="MDW5593758.1"/>
    <property type="molecule type" value="Genomic_DNA"/>
</dbReference>
<proteinExistence type="predicted"/>
<keyword evidence="2" id="KW-0732">Signal</keyword>
<keyword evidence="1" id="KW-0472">Membrane</keyword>
<organism evidence="3 4">
    <name type="scientific">Conexibacter stalactiti</name>
    <dbReference type="NCBI Taxonomy" id="1940611"/>
    <lineage>
        <taxon>Bacteria</taxon>
        <taxon>Bacillati</taxon>
        <taxon>Actinomycetota</taxon>
        <taxon>Thermoleophilia</taxon>
        <taxon>Solirubrobacterales</taxon>
        <taxon>Conexibacteraceae</taxon>
        <taxon>Conexibacter</taxon>
    </lineage>
</organism>
<evidence type="ECO:0000313" key="3">
    <source>
        <dbReference type="EMBL" id="MDW5593758.1"/>
    </source>
</evidence>
<dbReference type="PROSITE" id="PS51318">
    <property type="entry name" value="TAT"/>
    <property type="match status" value="1"/>
</dbReference>
<comment type="caution">
    <text evidence="3">The sequence shown here is derived from an EMBL/GenBank/DDBJ whole genome shotgun (WGS) entry which is preliminary data.</text>
</comment>
<dbReference type="Proteomes" id="UP001284601">
    <property type="component" value="Unassembled WGS sequence"/>
</dbReference>
<reference evidence="3 4" key="2">
    <citation type="submission" date="2023-10" db="EMBL/GenBank/DDBJ databases">
        <authorList>
            <person name="Han X.F."/>
        </authorList>
    </citation>
    <scope>NUCLEOTIDE SEQUENCE [LARGE SCALE GENOMIC DNA]</scope>
    <source>
        <strain evidence="3 4">KCTC 39840</strain>
    </source>
</reference>
<name>A0ABU4HKC2_9ACTN</name>
<keyword evidence="4" id="KW-1185">Reference proteome</keyword>
<feature type="signal peptide" evidence="2">
    <location>
        <begin position="1"/>
        <end position="23"/>
    </location>
</feature>
<protein>
    <submittedName>
        <fullName evidence="3">Uncharacterized protein</fullName>
    </submittedName>
</protein>
<feature type="transmembrane region" description="Helical" evidence="1">
    <location>
        <begin position="409"/>
        <end position="430"/>
    </location>
</feature>
<dbReference type="InterPro" id="IPR006311">
    <property type="entry name" value="TAT_signal"/>
</dbReference>
<keyword evidence="1" id="KW-0812">Transmembrane</keyword>
<feature type="chain" id="PRO_5046000702" evidence="2">
    <location>
        <begin position="24"/>
        <end position="470"/>
    </location>
</feature>
<sequence length="470" mass="49114">MLPRTRRAVLVAVAAAIALPASAQGAAAPTFAPVIAEPAQRLTTCSLPCAGNDLVTDAGDDVVILIRPKPRTAEVSVARALLVLQGDHDPTVEELAGTSDGSGDPRQVTIAVGDRLAPDHYDGALLLTPSSSADQVVIPFSLDVRYGPLLPLLLLVFGLFFGWLIERIFKLAPKREFSTAAERLRQRINALPASEKALLTPLFDATRELRGQDLATATRQLDSLEAAVRALRQSRDLQDAALSDPFRMTLVAWVQRLEGTVGALGDAIRSYAAGFDREVAAVQRAAEELMQAHAAGLQLTDLSSRAEQAAQKDAAYDAFTQTVEAARRAIADVSPDPGDAAPALPPLLAEVRRRYDLLQPAQAAAAPGTPLPAGVGGVLGTASAALPATVLLTSPGATFDTLADIAKTAIPIASGIVVLVVLAIGFKLTYLDDATFGASISDWSALFVWGLAAWGTRQALTGLGPPAAKA</sequence>
<dbReference type="RefSeq" id="WP_318596015.1">
    <property type="nucleotide sequence ID" value="NZ_JAWSTH010000008.1"/>
</dbReference>